<name>A0A974X908_9PROT</name>
<proteinExistence type="predicted"/>
<reference evidence="1" key="1">
    <citation type="submission" date="2021-02" db="EMBL/GenBank/DDBJ databases">
        <authorList>
            <person name="Franco D."/>
        </authorList>
    </citation>
    <scope>NUCLEOTIDE SEQUENCE</scope>
    <source>
        <strain evidence="1">DICMUL</strain>
    </source>
</reference>
<evidence type="ECO:0000313" key="1">
    <source>
        <dbReference type="EMBL" id="QSW37858.1"/>
    </source>
</evidence>
<dbReference type="Proteomes" id="UP000663602">
    <property type="component" value="Chromosome"/>
</dbReference>
<reference evidence="1" key="2">
    <citation type="submission" date="2021-03" db="EMBL/GenBank/DDBJ databases">
        <title>Alternative transmission patterns in independently acquired nutritional co-symbionts of Dictyopharidae planthoppers.</title>
        <authorList>
            <person name="Michalik A."/>
            <person name="Lukasik P."/>
        </authorList>
    </citation>
    <scope>NUCLEOTIDE SEQUENCE</scope>
    <source>
        <strain evidence="1">DICMUL</strain>
    </source>
</reference>
<evidence type="ECO:0000313" key="2">
    <source>
        <dbReference type="Proteomes" id="UP000663602"/>
    </source>
</evidence>
<dbReference type="AlphaFoldDB" id="A0A974X908"/>
<accession>A0A974X908</accession>
<organism evidence="1 2">
    <name type="scientific">Candidatus Vidania fulgoroideorum</name>
    <dbReference type="NCBI Taxonomy" id="881286"/>
    <lineage>
        <taxon>Bacteria</taxon>
        <taxon>Pseudomonadati</taxon>
        <taxon>Pseudomonadota</taxon>
        <taxon>Betaproteobacteria</taxon>
        <taxon>Candidatus Vidania</taxon>
    </lineage>
</organism>
<dbReference type="EMBL" id="CP071410">
    <property type="protein sequence ID" value="QSW37858.1"/>
    <property type="molecule type" value="Genomic_DNA"/>
</dbReference>
<protein>
    <submittedName>
        <fullName evidence="1">Uncharacterized protein</fullName>
    </submittedName>
</protein>
<gene>
    <name evidence="1" type="ORF">JSR02_00105</name>
</gene>
<sequence>MIKFVLYKVIVDYINSIGLGKCLFLDSCVARRVARSLSNVTVFTSTFISNLSSYDFLLVYSKNICFDFFVRRLAFLTVYEKLLLSYFDSVIVFYNGFVSSGFIDIPIKLVSKFLLSHFLQQRFVDGVRVFRDFNGNLFMRLPVSNYCILNSIFADFFNVSCNGLFYLRPTVKRLLVNSAGIFD</sequence>